<dbReference type="PANTHER" id="PTHR33365:SF6">
    <property type="entry name" value="OXIDASE USTYA"/>
    <property type="match status" value="1"/>
</dbReference>
<dbReference type="OrthoDB" id="3687641at2759"/>
<dbReference type="Proteomes" id="UP000070121">
    <property type="component" value="Unassembled WGS sequence"/>
</dbReference>
<dbReference type="PANTHER" id="PTHR33365">
    <property type="entry name" value="YALI0B05434P"/>
    <property type="match status" value="1"/>
</dbReference>
<comment type="similarity">
    <text evidence="1">Belongs to the ustYa family.</text>
</comment>
<dbReference type="Pfam" id="PF11807">
    <property type="entry name" value="UstYa"/>
    <property type="match status" value="1"/>
</dbReference>
<dbReference type="AlphaFoldDB" id="A0A135V4X9"/>
<evidence type="ECO:0000313" key="5">
    <source>
        <dbReference type="Proteomes" id="UP000070121"/>
    </source>
</evidence>
<evidence type="ECO:0000256" key="2">
    <source>
        <dbReference type="SAM" id="MobiDB-lite"/>
    </source>
</evidence>
<dbReference type="EMBL" id="JFFI01000440">
    <property type="protein sequence ID" value="KXH67641.1"/>
    <property type="molecule type" value="Genomic_DNA"/>
</dbReference>
<keyword evidence="3" id="KW-0812">Transmembrane</keyword>
<keyword evidence="5" id="KW-1185">Reference proteome</keyword>
<dbReference type="GO" id="GO:0043386">
    <property type="term" value="P:mycotoxin biosynthetic process"/>
    <property type="evidence" value="ECO:0007669"/>
    <property type="project" value="InterPro"/>
</dbReference>
<evidence type="ECO:0000256" key="3">
    <source>
        <dbReference type="SAM" id="Phobius"/>
    </source>
</evidence>
<dbReference type="InterPro" id="IPR021765">
    <property type="entry name" value="UstYa-like"/>
</dbReference>
<keyword evidence="3" id="KW-1133">Transmembrane helix</keyword>
<reference evidence="4 5" key="1">
    <citation type="submission" date="2014-02" db="EMBL/GenBank/DDBJ databases">
        <title>The genome sequence of Colletotrichum salicis CBS 607.94.</title>
        <authorList>
            <person name="Baroncelli R."/>
            <person name="Thon M.R."/>
        </authorList>
    </citation>
    <scope>NUCLEOTIDE SEQUENCE [LARGE SCALE GENOMIC DNA]</scope>
    <source>
        <strain evidence="4 5">CBS 607.94</strain>
    </source>
</reference>
<comment type="caution">
    <text evidence="4">The sequence shown here is derived from an EMBL/GenBank/DDBJ whole genome shotgun (WGS) entry which is preliminary data.</text>
</comment>
<sequence length="265" mass="30075">MDHQQQDCHYEELSPNTAGSKPSFSEEAESFLDNNIRIRSSARGRNTILAAFWALVILQVVLLFVATGSLLVELKGRSQEKTESSYFLTTSAGKDYPKTTVRTYWDYDDNFLNHNVTIATEFWKGLFPEGDGIVALDDDEVKSMDLVQSARSFHDPSKNVYLVAAFHQLHCLSQLRSLIIKAHQDPTFSFSDPTYYHTMHCVDVVRQQILCHADGTLIYKRQEDKYPGDGGMRVCNNFEALTHWTKEHGYKSFPGDVTIIPGQPN</sequence>
<feature type="transmembrane region" description="Helical" evidence="3">
    <location>
        <begin position="47"/>
        <end position="72"/>
    </location>
</feature>
<feature type="compositionally biased region" description="Polar residues" evidence="2">
    <location>
        <begin position="14"/>
        <end position="23"/>
    </location>
</feature>
<accession>A0A135V4X9</accession>
<proteinExistence type="inferred from homology"/>
<feature type="compositionally biased region" description="Basic and acidic residues" evidence="2">
    <location>
        <begin position="1"/>
        <end position="12"/>
    </location>
</feature>
<organism evidence="4 5">
    <name type="scientific">Colletotrichum salicis</name>
    <dbReference type="NCBI Taxonomy" id="1209931"/>
    <lineage>
        <taxon>Eukaryota</taxon>
        <taxon>Fungi</taxon>
        <taxon>Dikarya</taxon>
        <taxon>Ascomycota</taxon>
        <taxon>Pezizomycotina</taxon>
        <taxon>Sordariomycetes</taxon>
        <taxon>Hypocreomycetidae</taxon>
        <taxon>Glomerellales</taxon>
        <taxon>Glomerellaceae</taxon>
        <taxon>Colletotrichum</taxon>
        <taxon>Colletotrichum acutatum species complex</taxon>
    </lineage>
</organism>
<evidence type="ECO:0000256" key="1">
    <source>
        <dbReference type="ARBA" id="ARBA00035112"/>
    </source>
</evidence>
<feature type="region of interest" description="Disordered" evidence="2">
    <location>
        <begin position="1"/>
        <end position="24"/>
    </location>
</feature>
<protein>
    <submittedName>
        <fullName evidence="4">Uncharacterized protein</fullName>
    </submittedName>
</protein>
<name>A0A135V4X9_9PEZI</name>
<keyword evidence="3" id="KW-0472">Membrane</keyword>
<evidence type="ECO:0000313" key="4">
    <source>
        <dbReference type="EMBL" id="KXH67641.1"/>
    </source>
</evidence>
<gene>
    <name evidence="4" type="ORF">CSAL01_03564</name>
</gene>
<dbReference type="STRING" id="1209931.A0A135V4X9"/>